<proteinExistence type="predicted"/>
<evidence type="ECO:0000313" key="3">
    <source>
        <dbReference type="Proteomes" id="UP001516023"/>
    </source>
</evidence>
<feature type="signal peptide" evidence="1">
    <location>
        <begin position="1"/>
        <end position="16"/>
    </location>
</feature>
<feature type="chain" id="PRO_5044745040" description="Secreted protein" evidence="1">
    <location>
        <begin position="17"/>
        <end position="77"/>
    </location>
</feature>
<evidence type="ECO:0000256" key="1">
    <source>
        <dbReference type="SAM" id="SignalP"/>
    </source>
</evidence>
<organism evidence="2 3">
    <name type="scientific">Cyclotella cryptica</name>
    <dbReference type="NCBI Taxonomy" id="29204"/>
    <lineage>
        <taxon>Eukaryota</taxon>
        <taxon>Sar</taxon>
        <taxon>Stramenopiles</taxon>
        <taxon>Ochrophyta</taxon>
        <taxon>Bacillariophyta</taxon>
        <taxon>Coscinodiscophyceae</taxon>
        <taxon>Thalassiosirophycidae</taxon>
        <taxon>Stephanodiscales</taxon>
        <taxon>Stephanodiscaceae</taxon>
        <taxon>Cyclotella</taxon>
    </lineage>
</organism>
<evidence type="ECO:0000313" key="2">
    <source>
        <dbReference type="EMBL" id="KAL3784887.1"/>
    </source>
</evidence>
<keyword evidence="1" id="KW-0732">Signal</keyword>
<evidence type="ECO:0008006" key="4">
    <source>
        <dbReference type="Google" id="ProtNLM"/>
    </source>
</evidence>
<protein>
    <recommendedName>
        <fullName evidence="4">Secreted protein</fullName>
    </recommendedName>
</protein>
<accession>A0ABD3PA39</accession>
<name>A0ABD3PA39_9STRA</name>
<dbReference type="AlphaFoldDB" id="A0ABD3PA39"/>
<dbReference type="Proteomes" id="UP001516023">
    <property type="component" value="Unassembled WGS sequence"/>
</dbReference>
<keyword evidence="3" id="KW-1185">Reference proteome</keyword>
<reference evidence="2 3" key="1">
    <citation type="journal article" date="2020" name="G3 (Bethesda)">
        <title>Improved Reference Genome for Cyclotella cryptica CCMP332, a Model for Cell Wall Morphogenesis, Salinity Adaptation, and Lipid Production in Diatoms (Bacillariophyta).</title>
        <authorList>
            <person name="Roberts W.R."/>
            <person name="Downey K.M."/>
            <person name="Ruck E.C."/>
            <person name="Traller J.C."/>
            <person name="Alverson A.J."/>
        </authorList>
    </citation>
    <scope>NUCLEOTIDE SEQUENCE [LARGE SCALE GENOMIC DNA]</scope>
    <source>
        <strain evidence="2 3">CCMP332</strain>
    </source>
</reference>
<dbReference type="EMBL" id="JABMIG020000227">
    <property type="protein sequence ID" value="KAL3784887.1"/>
    <property type="molecule type" value="Genomic_DNA"/>
</dbReference>
<comment type="caution">
    <text evidence="2">The sequence shown here is derived from an EMBL/GenBank/DDBJ whole genome shotgun (WGS) entry which is preliminary data.</text>
</comment>
<sequence>MLTLHLAIAAITSASSFISSLDFPPLLPRCSVHSLRKKTPENPTTHLLSLEAFRRGVDSTFHDQDASSSKSLKSNAW</sequence>
<gene>
    <name evidence="2" type="ORF">HJC23_012490</name>
</gene>